<protein>
    <submittedName>
        <fullName evidence="1">Uncharacterized protein</fullName>
    </submittedName>
</protein>
<reference evidence="1 2" key="1">
    <citation type="journal article" date="2018" name="Nat. Genet.">
        <title>Extensive intraspecific gene order and gene structural variations between Mo17 and other maize genomes.</title>
        <authorList>
            <person name="Sun S."/>
            <person name="Zhou Y."/>
            <person name="Chen J."/>
            <person name="Shi J."/>
            <person name="Zhao H."/>
            <person name="Zhao H."/>
            <person name="Song W."/>
            <person name="Zhang M."/>
            <person name="Cui Y."/>
            <person name="Dong X."/>
            <person name="Liu H."/>
            <person name="Ma X."/>
            <person name="Jiao Y."/>
            <person name="Wang B."/>
            <person name="Wei X."/>
            <person name="Stein J.C."/>
            <person name="Glaubitz J.C."/>
            <person name="Lu F."/>
            <person name="Yu G."/>
            <person name="Liang C."/>
            <person name="Fengler K."/>
            <person name="Li B."/>
            <person name="Rafalski A."/>
            <person name="Schnable P.S."/>
            <person name="Ware D.H."/>
            <person name="Buckler E.S."/>
            <person name="Lai J."/>
        </authorList>
    </citation>
    <scope>NUCLEOTIDE SEQUENCE [LARGE SCALE GENOMIC DNA]</scope>
    <source>
        <strain evidence="2">cv. Missouri 17</strain>
        <tissue evidence="1">Seedling</tissue>
    </source>
</reference>
<name>A0A3L6DJL7_MAIZE</name>
<evidence type="ECO:0000313" key="2">
    <source>
        <dbReference type="Proteomes" id="UP000251960"/>
    </source>
</evidence>
<dbReference type="AlphaFoldDB" id="A0A3L6DJL7"/>
<evidence type="ECO:0000313" key="1">
    <source>
        <dbReference type="EMBL" id="PWZ08538.1"/>
    </source>
</evidence>
<dbReference type="Proteomes" id="UP000251960">
    <property type="component" value="Chromosome 8"/>
</dbReference>
<accession>A0A3L6DJL7</accession>
<organism evidence="1 2">
    <name type="scientific">Zea mays</name>
    <name type="common">Maize</name>
    <dbReference type="NCBI Taxonomy" id="4577"/>
    <lineage>
        <taxon>Eukaryota</taxon>
        <taxon>Viridiplantae</taxon>
        <taxon>Streptophyta</taxon>
        <taxon>Embryophyta</taxon>
        <taxon>Tracheophyta</taxon>
        <taxon>Spermatophyta</taxon>
        <taxon>Magnoliopsida</taxon>
        <taxon>Liliopsida</taxon>
        <taxon>Poales</taxon>
        <taxon>Poaceae</taxon>
        <taxon>PACMAD clade</taxon>
        <taxon>Panicoideae</taxon>
        <taxon>Andropogonodae</taxon>
        <taxon>Andropogoneae</taxon>
        <taxon>Tripsacinae</taxon>
        <taxon>Zea</taxon>
    </lineage>
</organism>
<comment type="caution">
    <text evidence="1">The sequence shown here is derived from an EMBL/GenBank/DDBJ whole genome shotgun (WGS) entry which is preliminary data.</text>
</comment>
<proteinExistence type="predicted"/>
<dbReference type="EMBL" id="NCVQ01000009">
    <property type="protein sequence ID" value="PWZ08538.1"/>
    <property type="molecule type" value="Genomic_DNA"/>
</dbReference>
<sequence>MIPFSHPIIFFKKNVEAGTEPMVGWVGLEPPLLAEMTGKTK</sequence>
<gene>
    <name evidence="1" type="ORF">Zm00014a_006958</name>
</gene>